<dbReference type="SUPFAM" id="SSF49464">
    <property type="entry name" value="Carboxypeptidase regulatory domain-like"/>
    <property type="match status" value="1"/>
</dbReference>
<keyword evidence="1" id="KW-0732">Signal</keyword>
<dbReference type="Proteomes" id="UP001164705">
    <property type="component" value="Chromosome"/>
</dbReference>
<dbReference type="InterPro" id="IPR008969">
    <property type="entry name" value="CarboxyPept-like_regulatory"/>
</dbReference>
<dbReference type="PROSITE" id="PS51257">
    <property type="entry name" value="PROKAR_LIPOPROTEIN"/>
    <property type="match status" value="1"/>
</dbReference>
<gene>
    <name evidence="2" type="ORF">N7U66_20835</name>
</gene>
<evidence type="ECO:0000313" key="3">
    <source>
        <dbReference type="Proteomes" id="UP001164705"/>
    </source>
</evidence>
<evidence type="ECO:0000256" key="1">
    <source>
        <dbReference type="SAM" id="SignalP"/>
    </source>
</evidence>
<dbReference type="AlphaFoldDB" id="A0A9E8SGY6"/>
<feature type="signal peptide" evidence="1">
    <location>
        <begin position="1"/>
        <end position="24"/>
    </location>
</feature>
<dbReference type="GO" id="GO:0004180">
    <property type="term" value="F:carboxypeptidase activity"/>
    <property type="evidence" value="ECO:0007669"/>
    <property type="project" value="UniProtKB-KW"/>
</dbReference>
<feature type="chain" id="PRO_5039580542" evidence="1">
    <location>
        <begin position="25"/>
        <end position="151"/>
    </location>
</feature>
<dbReference type="KEGG" id="lnu:N7U66_20835"/>
<dbReference type="RefSeq" id="WP_267676775.1">
    <property type="nucleotide sequence ID" value="NZ_CP113088.1"/>
</dbReference>
<sequence length="151" mass="16600">MKIANTSFRFMLSLMMVLSTLFTSCEPHENSDPFNPGENNETGLDLGSSIQRDFMGRIVDETNLPIENVMVTIGTKVASTDANGMFIINNTDVKQKQAFIIAQKPGFLNGMRSVVPTQGVNRIKIMLITENLAGTVASEALVRLPYLMGQK</sequence>
<accession>A0A9E8SGY6</accession>
<evidence type="ECO:0000313" key="2">
    <source>
        <dbReference type="EMBL" id="WAC02180.1"/>
    </source>
</evidence>
<keyword evidence="2" id="KW-0121">Carboxypeptidase</keyword>
<organism evidence="2 3">
    <name type="scientific">Lacinutrix neustonica</name>
    <dbReference type="NCBI Taxonomy" id="2980107"/>
    <lineage>
        <taxon>Bacteria</taxon>
        <taxon>Pseudomonadati</taxon>
        <taxon>Bacteroidota</taxon>
        <taxon>Flavobacteriia</taxon>
        <taxon>Flavobacteriales</taxon>
        <taxon>Flavobacteriaceae</taxon>
        <taxon>Lacinutrix</taxon>
    </lineage>
</organism>
<keyword evidence="3" id="KW-1185">Reference proteome</keyword>
<name>A0A9E8SGY6_9FLAO</name>
<reference evidence="2" key="1">
    <citation type="submission" date="2022-11" db="EMBL/GenBank/DDBJ databases">
        <title>Lacinutrix neustonica HL-RS19T sp. nov., isolated from the surface microlayer sample of brackish Lake Shihwa.</title>
        <authorList>
            <person name="Choi J.Y."/>
            <person name="Hwang C.Y."/>
        </authorList>
    </citation>
    <scope>NUCLEOTIDE SEQUENCE</scope>
    <source>
        <strain evidence="2">HL-RS19</strain>
    </source>
</reference>
<dbReference type="EMBL" id="CP113088">
    <property type="protein sequence ID" value="WAC02180.1"/>
    <property type="molecule type" value="Genomic_DNA"/>
</dbReference>
<keyword evidence="2" id="KW-0378">Hydrolase</keyword>
<keyword evidence="2" id="KW-0645">Protease</keyword>
<proteinExistence type="predicted"/>
<protein>
    <submittedName>
        <fullName evidence="2">Carboxypeptidase-like regulatory domain-containing protein</fullName>
    </submittedName>
</protein>